<evidence type="ECO:0000313" key="2">
    <source>
        <dbReference type="Proteomes" id="UP000738826"/>
    </source>
</evidence>
<protein>
    <submittedName>
        <fullName evidence="1">Uncharacterized protein</fullName>
    </submittedName>
</protein>
<dbReference type="EMBL" id="JAACQH010000144">
    <property type="protein sequence ID" value="NCS91985.1"/>
    <property type="molecule type" value="Genomic_DNA"/>
</dbReference>
<gene>
    <name evidence="1" type="ORF">GW779_06285</name>
</gene>
<feature type="non-terminal residue" evidence="1">
    <location>
        <position position="60"/>
    </location>
</feature>
<name>A0A8J8CJG4_9ARCH</name>
<evidence type="ECO:0000313" key="1">
    <source>
        <dbReference type="EMBL" id="NCS91985.1"/>
    </source>
</evidence>
<dbReference type="Proteomes" id="UP000738826">
    <property type="component" value="Unassembled WGS sequence"/>
</dbReference>
<reference evidence="1" key="1">
    <citation type="submission" date="2019-11" db="EMBL/GenBank/DDBJ databases">
        <title>Lipid analysis of CO2-rich subsurface aquifers suggests an autotrophy-based deep biosphere with lysolipids enriched in CPR bacteria.</title>
        <authorList>
            <person name="Probst A.J."/>
            <person name="Elling F.J."/>
            <person name="Castelle C.J."/>
            <person name="Zhu Q."/>
            <person name="Elvert M."/>
            <person name="Birarda G."/>
            <person name="Holman H.-Y."/>
            <person name="Lane K.R."/>
            <person name="Ladd B."/>
            <person name="Ryan M.C."/>
            <person name="Woyke T."/>
            <person name="Hinrichs K.-U."/>
            <person name="Banfield J.F."/>
        </authorList>
    </citation>
    <scope>NUCLEOTIDE SEQUENCE</scope>
    <source>
        <strain evidence="1">CG_2015-04_33_537</strain>
    </source>
</reference>
<sequence>MTQTYTLPEFMEREVMMLVKSRHYSTRIDVLKDALRALFATKPNLKISVALQMYLNNNVL</sequence>
<comment type="caution">
    <text evidence="1">The sequence shown here is derived from an EMBL/GenBank/DDBJ whole genome shotgun (WGS) entry which is preliminary data.</text>
</comment>
<dbReference type="AlphaFoldDB" id="A0A8J8CJG4"/>
<accession>A0A8J8CJG4</accession>
<proteinExistence type="predicted"/>
<organism evidence="1 2">
    <name type="scientific">Candidatus Altarchaeum hamiconexum</name>
    <dbReference type="NCBI Taxonomy" id="1803513"/>
    <lineage>
        <taxon>Archaea</taxon>
        <taxon>Candidatus Altarchaeota</taxon>
        <taxon>Candidatus Altiarchaeia</taxon>
        <taxon>Candidatus Altarchaeales</taxon>
        <taxon>Candidatus Altarchaeaceae</taxon>
        <taxon>Candidatus Altarchaeum</taxon>
    </lineage>
</organism>